<organism evidence="8">
    <name type="scientific">candidate division WOR-3 bacterium</name>
    <dbReference type="NCBI Taxonomy" id="2052148"/>
    <lineage>
        <taxon>Bacteria</taxon>
        <taxon>Bacteria division WOR-3</taxon>
    </lineage>
</organism>
<dbReference type="GO" id="GO:0005829">
    <property type="term" value="C:cytosol"/>
    <property type="evidence" value="ECO:0007669"/>
    <property type="project" value="TreeGrafter"/>
</dbReference>
<dbReference type="Pfam" id="PF00085">
    <property type="entry name" value="Thioredoxin"/>
    <property type="match status" value="1"/>
</dbReference>
<keyword evidence="5" id="KW-0676">Redox-active center</keyword>
<dbReference type="InterPro" id="IPR036249">
    <property type="entry name" value="Thioredoxin-like_sf"/>
</dbReference>
<keyword evidence="4" id="KW-1015">Disulfide bond</keyword>
<comment type="caution">
    <text evidence="8">The sequence shown here is derived from an EMBL/GenBank/DDBJ whole genome shotgun (WGS) entry which is preliminary data.</text>
</comment>
<evidence type="ECO:0000256" key="2">
    <source>
        <dbReference type="ARBA" id="ARBA00022448"/>
    </source>
</evidence>
<evidence type="ECO:0000256" key="1">
    <source>
        <dbReference type="ARBA" id="ARBA00008987"/>
    </source>
</evidence>
<comment type="similarity">
    <text evidence="1 6">Belongs to the thioredoxin family.</text>
</comment>
<protein>
    <recommendedName>
        <fullName evidence="6">Thioredoxin</fullName>
    </recommendedName>
</protein>
<evidence type="ECO:0000256" key="6">
    <source>
        <dbReference type="PIRNR" id="PIRNR000077"/>
    </source>
</evidence>
<keyword evidence="2" id="KW-0813">Transport</keyword>
<dbReference type="InterPro" id="IPR005746">
    <property type="entry name" value="Thioredoxin"/>
</dbReference>
<gene>
    <name evidence="8" type="ORF">ENV60_08865</name>
</gene>
<accession>A0A7C4TCN1</accession>
<reference evidence="8" key="1">
    <citation type="journal article" date="2020" name="mSystems">
        <title>Genome- and Community-Level Interaction Insights into Carbon Utilization and Element Cycling Functions of Hydrothermarchaeota in Hydrothermal Sediment.</title>
        <authorList>
            <person name="Zhou Z."/>
            <person name="Liu Y."/>
            <person name="Xu W."/>
            <person name="Pan J."/>
            <person name="Luo Z.H."/>
            <person name="Li M."/>
        </authorList>
    </citation>
    <scope>NUCLEOTIDE SEQUENCE [LARGE SCALE GENOMIC DNA]</scope>
    <source>
        <strain evidence="8">SpSt-774</strain>
    </source>
</reference>
<dbReference type="AlphaFoldDB" id="A0A7C4TCN1"/>
<evidence type="ECO:0000256" key="3">
    <source>
        <dbReference type="ARBA" id="ARBA00022982"/>
    </source>
</evidence>
<evidence type="ECO:0000259" key="7">
    <source>
        <dbReference type="PROSITE" id="PS51352"/>
    </source>
</evidence>
<keyword evidence="3" id="KW-0249">Electron transport</keyword>
<dbReference type="SUPFAM" id="SSF52833">
    <property type="entry name" value="Thioredoxin-like"/>
    <property type="match status" value="1"/>
</dbReference>
<feature type="domain" description="Thioredoxin" evidence="7">
    <location>
        <begin position="1"/>
        <end position="106"/>
    </location>
</feature>
<dbReference type="PROSITE" id="PS51352">
    <property type="entry name" value="THIOREDOXIN_2"/>
    <property type="match status" value="1"/>
</dbReference>
<dbReference type="PANTHER" id="PTHR45663:SF11">
    <property type="entry name" value="GEO12009P1"/>
    <property type="match status" value="1"/>
</dbReference>
<dbReference type="PIRSF" id="PIRSF000077">
    <property type="entry name" value="Thioredoxin"/>
    <property type="match status" value="1"/>
</dbReference>
<evidence type="ECO:0000256" key="5">
    <source>
        <dbReference type="ARBA" id="ARBA00023284"/>
    </source>
</evidence>
<name>A0A7C4TCN1_UNCW3</name>
<dbReference type="CDD" id="cd02947">
    <property type="entry name" value="TRX_family"/>
    <property type="match status" value="1"/>
</dbReference>
<dbReference type="Gene3D" id="3.40.30.10">
    <property type="entry name" value="Glutaredoxin"/>
    <property type="match status" value="1"/>
</dbReference>
<dbReference type="PANTHER" id="PTHR45663">
    <property type="entry name" value="GEO12009P1"/>
    <property type="match status" value="1"/>
</dbReference>
<evidence type="ECO:0000256" key="4">
    <source>
        <dbReference type="ARBA" id="ARBA00023157"/>
    </source>
</evidence>
<proteinExistence type="inferred from homology"/>
<dbReference type="GO" id="GO:0015035">
    <property type="term" value="F:protein-disulfide reductase activity"/>
    <property type="evidence" value="ECO:0007669"/>
    <property type="project" value="InterPro"/>
</dbReference>
<sequence length="123" mass="14353">MIKELTDIDFFQEVEKSSLPYLVYFWAIWSPVCISITHYLEEIDEKFAGKINIGKVNVDNEIKTANEFDIQNIPTMIFFINGVAKERITGSISKEFLLKKVKKYLVQGEDKAKKEVSKRRKDE</sequence>
<evidence type="ECO:0000313" key="8">
    <source>
        <dbReference type="EMBL" id="HGV98388.1"/>
    </source>
</evidence>
<dbReference type="EMBL" id="DTGZ01000167">
    <property type="protein sequence ID" value="HGV98388.1"/>
    <property type="molecule type" value="Genomic_DNA"/>
</dbReference>
<dbReference type="GO" id="GO:0045454">
    <property type="term" value="P:cell redox homeostasis"/>
    <property type="evidence" value="ECO:0007669"/>
    <property type="project" value="TreeGrafter"/>
</dbReference>
<dbReference type="InterPro" id="IPR013766">
    <property type="entry name" value="Thioredoxin_domain"/>
</dbReference>